<reference evidence="1 2" key="1">
    <citation type="journal article" date="2016" name="J. Microbiol.">
        <title>Dankookia rubra gen. nov., sp. nov., an alphaproteobacterium isolated from sediment of a shallow stream.</title>
        <authorList>
            <person name="Kim W.H."/>
            <person name="Kim D.H."/>
            <person name="Kang K."/>
            <person name="Ahn T.Y."/>
        </authorList>
    </citation>
    <scope>NUCLEOTIDE SEQUENCE [LARGE SCALE GENOMIC DNA]</scope>
    <source>
        <strain evidence="1 2">JCM30602</strain>
    </source>
</reference>
<dbReference type="Proteomes" id="UP000295096">
    <property type="component" value="Unassembled WGS sequence"/>
</dbReference>
<protein>
    <submittedName>
        <fullName evidence="1">Uncharacterized protein</fullName>
    </submittedName>
</protein>
<evidence type="ECO:0000313" key="1">
    <source>
        <dbReference type="EMBL" id="TDH63267.1"/>
    </source>
</evidence>
<evidence type="ECO:0000313" key="2">
    <source>
        <dbReference type="Proteomes" id="UP000295096"/>
    </source>
</evidence>
<sequence>MSDTMTERPLTIPLLRLIPVESRAAVRTLFRTWHAALATDQRFSSLRKAAAEEVAEAAEAVRDGFEWRVTLRPAGLPAGLDFKIRLHDKSASYTPLDRNNQAAFGRDPTTGDTYVLRQWYDTKRIGSRPLNAEILASYDAPQTAELVHAPSQPNAGRGRLYLVVAKLTDDPAAIAQQTFDALAGFHRVAAIARENFI</sequence>
<accession>A0A4R5QKR1</accession>
<dbReference type="EMBL" id="SMSJ01000006">
    <property type="protein sequence ID" value="TDH63267.1"/>
    <property type="molecule type" value="Genomic_DNA"/>
</dbReference>
<dbReference type="AlphaFoldDB" id="A0A4R5QKR1"/>
<keyword evidence="2" id="KW-1185">Reference proteome</keyword>
<gene>
    <name evidence="1" type="ORF">E2C06_07810</name>
</gene>
<dbReference type="RefSeq" id="WP_133288028.1">
    <property type="nucleotide sequence ID" value="NZ_SMSJ01000006.1"/>
</dbReference>
<comment type="caution">
    <text evidence="1">The sequence shown here is derived from an EMBL/GenBank/DDBJ whole genome shotgun (WGS) entry which is preliminary data.</text>
</comment>
<name>A0A4R5QKR1_9PROT</name>
<proteinExistence type="predicted"/>
<organism evidence="1 2">
    <name type="scientific">Dankookia rubra</name>
    <dbReference type="NCBI Taxonomy" id="1442381"/>
    <lineage>
        <taxon>Bacteria</taxon>
        <taxon>Pseudomonadati</taxon>
        <taxon>Pseudomonadota</taxon>
        <taxon>Alphaproteobacteria</taxon>
        <taxon>Acetobacterales</taxon>
        <taxon>Roseomonadaceae</taxon>
        <taxon>Dankookia</taxon>
    </lineage>
</organism>
<dbReference type="OrthoDB" id="7256796at2"/>